<evidence type="ECO:0000313" key="3">
    <source>
        <dbReference type="Proteomes" id="UP000299102"/>
    </source>
</evidence>
<evidence type="ECO:0000313" key="2">
    <source>
        <dbReference type="EMBL" id="GBP50184.1"/>
    </source>
</evidence>
<proteinExistence type="predicted"/>
<gene>
    <name evidence="2" type="ORF">EVAR_97184_1</name>
</gene>
<keyword evidence="3" id="KW-1185">Reference proteome</keyword>
<feature type="region of interest" description="Disordered" evidence="1">
    <location>
        <begin position="92"/>
        <end position="144"/>
    </location>
</feature>
<reference evidence="2 3" key="1">
    <citation type="journal article" date="2019" name="Commun. Biol.">
        <title>The bagworm genome reveals a unique fibroin gene that provides high tensile strength.</title>
        <authorList>
            <person name="Kono N."/>
            <person name="Nakamura H."/>
            <person name="Ohtoshi R."/>
            <person name="Tomita M."/>
            <person name="Numata K."/>
            <person name="Arakawa K."/>
        </authorList>
    </citation>
    <scope>NUCLEOTIDE SEQUENCE [LARGE SCALE GENOMIC DNA]</scope>
</reference>
<protein>
    <submittedName>
        <fullName evidence="2">Uncharacterized protein</fullName>
    </submittedName>
</protein>
<accession>A0A4C1WJ78</accession>
<dbReference type="EMBL" id="BGZK01000560">
    <property type="protein sequence ID" value="GBP50184.1"/>
    <property type="molecule type" value="Genomic_DNA"/>
</dbReference>
<dbReference type="Proteomes" id="UP000299102">
    <property type="component" value="Unassembled WGS sequence"/>
</dbReference>
<name>A0A4C1WJ78_EUMVA</name>
<sequence length="349" mass="39427">MFVSGGVGGRVGLFRGQTLDEVVYRTRLQFLFALINQSPIRIADVLRQNAFDRRRIDAEACPSNYTDDGARSVNSHLRFRRSHPWSIVCPRQSRLKQSSASSRCLDTSSEPRLDTRSSRRPSSHAPRDARSKNKRPGSIGRYANCLPITAHEMRPADGQTHRRTRRLNNRAPVTPFWARNTKNKYLREDPPRSARMDNFGDMWKPVPVRGSIEEDARDGIRNEGRQTKRWVDEVKGVAGPEWIPLAKNKKNKVVGRRGRCASKNMDACQRAVTAEMKGGGAPAPARFNVLASDNTVRDSVVKEIDASQAEHLDRSYLSIVPRSRSHARLKQNVTMSHAFSCVQRAFIDL</sequence>
<feature type="compositionally biased region" description="Polar residues" evidence="1">
    <location>
        <begin position="95"/>
        <end position="108"/>
    </location>
</feature>
<dbReference type="AlphaFoldDB" id="A0A4C1WJ78"/>
<evidence type="ECO:0000256" key="1">
    <source>
        <dbReference type="SAM" id="MobiDB-lite"/>
    </source>
</evidence>
<organism evidence="2 3">
    <name type="scientific">Eumeta variegata</name>
    <name type="common">Bagworm moth</name>
    <name type="synonym">Eumeta japonica</name>
    <dbReference type="NCBI Taxonomy" id="151549"/>
    <lineage>
        <taxon>Eukaryota</taxon>
        <taxon>Metazoa</taxon>
        <taxon>Ecdysozoa</taxon>
        <taxon>Arthropoda</taxon>
        <taxon>Hexapoda</taxon>
        <taxon>Insecta</taxon>
        <taxon>Pterygota</taxon>
        <taxon>Neoptera</taxon>
        <taxon>Endopterygota</taxon>
        <taxon>Lepidoptera</taxon>
        <taxon>Glossata</taxon>
        <taxon>Ditrysia</taxon>
        <taxon>Tineoidea</taxon>
        <taxon>Psychidae</taxon>
        <taxon>Oiketicinae</taxon>
        <taxon>Eumeta</taxon>
    </lineage>
</organism>
<comment type="caution">
    <text evidence="2">The sequence shown here is derived from an EMBL/GenBank/DDBJ whole genome shotgun (WGS) entry which is preliminary data.</text>
</comment>